<evidence type="ECO:0000313" key="1">
    <source>
        <dbReference type="EMBL" id="GJN24706.1"/>
    </source>
</evidence>
<gene>
    <name evidence="1" type="primary">gb12461</name>
    <name evidence="1" type="ORF">PR202_gb12461</name>
</gene>
<reference evidence="1" key="1">
    <citation type="journal article" date="2018" name="DNA Res.">
        <title>Multiple hybrid de novo genome assembly of finger millet, an orphan allotetraploid crop.</title>
        <authorList>
            <person name="Hatakeyama M."/>
            <person name="Aluri S."/>
            <person name="Balachadran M.T."/>
            <person name="Sivarajan S.R."/>
            <person name="Patrignani A."/>
            <person name="Gruter S."/>
            <person name="Poveda L."/>
            <person name="Shimizu-Inatsugi R."/>
            <person name="Baeten J."/>
            <person name="Francoijs K.J."/>
            <person name="Nataraja K.N."/>
            <person name="Reddy Y.A.N."/>
            <person name="Phadnis S."/>
            <person name="Ravikumar R.L."/>
            <person name="Schlapbach R."/>
            <person name="Sreeman S.M."/>
            <person name="Shimizu K.K."/>
        </authorList>
    </citation>
    <scope>NUCLEOTIDE SEQUENCE</scope>
</reference>
<dbReference type="EMBL" id="BQKI01000077">
    <property type="protein sequence ID" value="GJN24706.1"/>
    <property type="molecule type" value="Genomic_DNA"/>
</dbReference>
<organism evidence="1 2">
    <name type="scientific">Eleusine coracana subsp. coracana</name>
    <dbReference type="NCBI Taxonomy" id="191504"/>
    <lineage>
        <taxon>Eukaryota</taxon>
        <taxon>Viridiplantae</taxon>
        <taxon>Streptophyta</taxon>
        <taxon>Embryophyta</taxon>
        <taxon>Tracheophyta</taxon>
        <taxon>Spermatophyta</taxon>
        <taxon>Magnoliopsida</taxon>
        <taxon>Liliopsida</taxon>
        <taxon>Poales</taxon>
        <taxon>Poaceae</taxon>
        <taxon>PACMAD clade</taxon>
        <taxon>Chloridoideae</taxon>
        <taxon>Cynodonteae</taxon>
        <taxon>Eleusininae</taxon>
        <taxon>Eleusine</taxon>
    </lineage>
</organism>
<dbReference type="Proteomes" id="UP001054889">
    <property type="component" value="Unassembled WGS sequence"/>
</dbReference>
<name>A0AAV5ERF8_ELECO</name>
<comment type="caution">
    <text evidence="1">The sequence shown here is derived from an EMBL/GenBank/DDBJ whole genome shotgun (WGS) entry which is preliminary data.</text>
</comment>
<dbReference type="PANTHER" id="PTHR32133:SF374">
    <property type="entry name" value="F-BOX DOMAIN-CONTAINING PROTEIN"/>
    <property type="match status" value="1"/>
</dbReference>
<keyword evidence="2" id="KW-1185">Reference proteome</keyword>
<dbReference type="AlphaFoldDB" id="A0AAV5ERF8"/>
<dbReference type="PANTHER" id="PTHR32133">
    <property type="entry name" value="OS07G0120400 PROTEIN"/>
    <property type="match status" value="1"/>
</dbReference>
<protein>
    <submittedName>
        <fullName evidence="1">Uncharacterized protein</fullName>
    </submittedName>
</protein>
<reference evidence="1" key="2">
    <citation type="submission" date="2021-12" db="EMBL/GenBank/DDBJ databases">
        <title>Resequencing data analysis of finger millet.</title>
        <authorList>
            <person name="Hatakeyama M."/>
            <person name="Aluri S."/>
            <person name="Balachadran M.T."/>
            <person name="Sivarajan S.R."/>
            <person name="Poveda L."/>
            <person name="Shimizu-Inatsugi R."/>
            <person name="Schlapbach R."/>
            <person name="Sreeman S.M."/>
            <person name="Shimizu K.K."/>
        </authorList>
    </citation>
    <scope>NUCLEOTIDE SEQUENCE</scope>
</reference>
<proteinExistence type="predicted"/>
<accession>A0AAV5ERF8</accession>
<evidence type="ECO:0000313" key="2">
    <source>
        <dbReference type="Proteomes" id="UP001054889"/>
    </source>
</evidence>
<sequence>MAPPCLPYLVDELVGEILLRLDLHHTPPLLGFLHNLYDSGPVPRFVPAIASPCSPPALGCISYWVLDCHHSRALIHSFGPTDLVVWDPITRGQQRVPLPSFLHSYYTGAVLCAVDGCDHLDCHGGPFRVVFVGTDDRHDIGERLLIGDRWVERFQLDCTGVSHRDVAQPMYRGCAALHG</sequence>